<sequence length="75" mass="8358">MLKGSIQKHIPSTNRMCEGTTVGRRVMKRMLEGTTTSVPGRRRLGLPSPAGSRVFNSSDESSKAYINITIMFDWI</sequence>
<gene>
    <name evidence="2" type="ORF">CKAN_00138000</name>
</gene>
<reference evidence="2 3" key="1">
    <citation type="journal article" date="2019" name="Nat. Plants">
        <title>Stout camphor tree genome fills gaps in understanding of flowering plant genome evolution.</title>
        <authorList>
            <person name="Chaw S.M."/>
            <person name="Liu Y.C."/>
            <person name="Wu Y.W."/>
            <person name="Wang H.Y."/>
            <person name="Lin C.I."/>
            <person name="Wu C.S."/>
            <person name="Ke H.M."/>
            <person name="Chang L.Y."/>
            <person name="Hsu C.Y."/>
            <person name="Yang H.T."/>
            <person name="Sudianto E."/>
            <person name="Hsu M.H."/>
            <person name="Wu K.P."/>
            <person name="Wang L.N."/>
            <person name="Leebens-Mack J.H."/>
            <person name="Tsai I.J."/>
        </authorList>
    </citation>
    <scope>NUCLEOTIDE SEQUENCE [LARGE SCALE GENOMIC DNA]</scope>
    <source>
        <strain evidence="3">cv. Chaw 1501</strain>
        <tissue evidence="2">Young leaves</tissue>
    </source>
</reference>
<evidence type="ECO:0000256" key="1">
    <source>
        <dbReference type="SAM" id="MobiDB-lite"/>
    </source>
</evidence>
<name>A0A3S3PT98_9MAGN</name>
<evidence type="ECO:0000313" key="3">
    <source>
        <dbReference type="Proteomes" id="UP000283530"/>
    </source>
</evidence>
<evidence type="ECO:0000313" key="2">
    <source>
        <dbReference type="EMBL" id="RWR73127.1"/>
    </source>
</evidence>
<keyword evidence="3" id="KW-1185">Reference proteome</keyword>
<proteinExistence type="predicted"/>
<dbReference type="Proteomes" id="UP000283530">
    <property type="component" value="Unassembled WGS sequence"/>
</dbReference>
<accession>A0A3S3PT98</accession>
<dbReference type="AlphaFoldDB" id="A0A3S3PT98"/>
<dbReference type="EMBL" id="QPKB01000001">
    <property type="protein sequence ID" value="RWR73127.1"/>
    <property type="molecule type" value="Genomic_DNA"/>
</dbReference>
<comment type="caution">
    <text evidence="2">The sequence shown here is derived from an EMBL/GenBank/DDBJ whole genome shotgun (WGS) entry which is preliminary data.</text>
</comment>
<feature type="region of interest" description="Disordered" evidence="1">
    <location>
        <begin position="37"/>
        <end position="56"/>
    </location>
</feature>
<protein>
    <submittedName>
        <fullName evidence="2">Uncharacterized protein</fullName>
    </submittedName>
</protein>
<organism evidence="2 3">
    <name type="scientific">Cinnamomum micranthum f. kanehirae</name>
    <dbReference type="NCBI Taxonomy" id="337451"/>
    <lineage>
        <taxon>Eukaryota</taxon>
        <taxon>Viridiplantae</taxon>
        <taxon>Streptophyta</taxon>
        <taxon>Embryophyta</taxon>
        <taxon>Tracheophyta</taxon>
        <taxon>Spermatophyta</taxon>
        <taxon>Magnoliopsida</taxon>
        <taxon>Magnoliidae</taxon>
        <taxon>Laurales</taxon>
        <taxon>Lauraceae</taxon>
        <taxon>Cinnamomum</taxon>
    </lineage>
</organism>